<dbReference type="GO" id="GO:0004491">
    <property type="term" value="F:methylmalonate-semialdehyde dehydrogenase (acylating, NAD) activity"/>
    <property type="evidence" value="ECO:0007669"/>
    <property type="project" value="UniProtKB-EC"/>
</dbReference>
<comment type="caution">
    <text evidence="5">The sequence shown here is derived from an EMBL/GenBank/DDBJ whole genome shotgun (WGS) entry which is preliminary data.</text>
</comment>
<protein>
    <recommendedName>
        <fullName evidence="1">methylmalonate-semialdehyde dehydrogenase (CoA acylating)</fullName>
        <ecNumber evidence="1">1.2.1.27</ecNumber>
    </recommendedName>
</protein>
<dbReference type="FunFam" id="3.40.309.10:FF:000002">
    <property type="entry name" value="Methylmalonate-semialdehyde dehydrogenase (Acylating)"/>
    <property type="match status" value="1"/>
</dbReference>
<dbReference type="SUPFAM" id="SSF53720">
    <property type="entry name" value="ALDH-like"/>
    <property type="match status" value="1"/>
</dbReference>
<dbReference type="Pfam" id="PF00171">
    <property type="entry name" value="Aldedh"/>
    <property type="match status" value="1"/>
</dbReference>
<dbReference type="Proteomes" id="UP000177629">
    <property type="component" value="Unassembled WGS sequence"/>
</dbReference>
<proteinExistence type="predicted"/>
<reference evidence="5 6" key="1">
    <citation type="journal article" date="2016" name="Nat. Commun.">
        <title>Thousands of microbial genomes shed light on interconnected biogeochemical processes in an aquifer system.</title>
        <authorList>
            <person name="Anantharaman K."/>
            <person name="Brown C.T."/>
            <person name="Hug L.A."/>
            <person name="Sharon I."/>
            <person name="Castelle C.J."/>
            <person name="Probst A.J."/>
            <person name="Thomas B.C."/>
            <person name="Singh A."/>
            <person name="Wilkins M.J."/>
            <person name="Karaoz U."/>
            <person name="Brodie E.L."/>
            <person name="Williams K.H."/>
            <person name="Hubbard S.S."/>
            <person name="Banfield J.F."/>
        </authorList>
    </citation>
    <scope>NUCLEOTIDE SEQUENCE [LARGE SCALE GENOMIC DNA]</scope>
</reference>
<feature type="domain" description="Aldehyde dehydrogenase" evidence="4">
    <location>
        <begin position="17"/>
        <end position="483"/>
    </location>
</feature>
<dbReference type="PANTHER" id="PTHR43866:SF4">
    <property type="entry name" value="MALONATE-SEMIALDEHYDE DEHYDROGENASE"/>
    <property type="match status" value="1"/>
</dbReference>
<dbReference type="STRING" id="1802362.A2806_02685"/>
<keyword evidence="3" id="KW-0520">NAD</keyword>
<accession>A0A1G2PHZ0</accession>
<evidence type="ECO:0000313" key="5">
    <source>
        <dbReference type="EMBL" id="OHA47956.1"/>
    </source>
</evidence>
<evidence type="ECO:0000256" key="1">
    <source>
        <dbReference type="ARBA" id="ARBA00013048"/>
    </source>
</evidence>
<dbReference type="AlphaFoldDB" id="A0A1G2PHZ0"/>
<dbReference type="InterPro" id="IPR016163">
    <property type="entry name" value="Ald_DH_C"/>
</dbReference>
<name>A0A1G2PHZ0_9BACT</name>
<sequence length="488" mass="52576">MSLVGGDVLKNYIGGRWVVAQSHKIPLPVENPGTGDVLAHVPCSDTRDIASAVEAARDAFPLWARTPLPKRLSFLSDLRDLFGAHLDELARLITIEHGKVLHEAAGELQRAFENATKALDVSALSGRILPNMASGNITEYERREPVGVCCGITPFNFPVMIPFWFFPYALACGNTYILKPSEQTPLAISRIFDLIHEANFPPGVINLVHGDKNAVNALLRHRVLSRVSSVSSSFTMDVIAKKAAACGKEYQCQGGAKNSIVVMPDVALETVVPHIIDSVYGNAGQRCLAGSNVIAVGDIAGSLQEALVARALDLRVGYGLDSESMMGPVISHKAKQRIVGYIEKGIAEGARLLLDGRNCEVPEYPNGHYLGPSIFGDVAPEMAIAKEEIFGPVMMLLRARNLDEAIAMINMSEYGNAAMLFTDSGSAAAQFEYETACGNLGINIGLPAPVPPFPFAGMKGSFRGNLHGQGDDAISFFTNKKVVIQRWF</sequence>
<dbReference type="GO" id="GO:0006210">
    <property type="term" value="P:thymine catabolic process"/>
    <property type="evidence" value="ECO:0007669"/>
    <property type="project" value="TreeGrafter"/>
</dbReference>
<dbReference type="PANTHER" id="PTHR43866">
    <property type="entry name" value="MALONATE-SEMIALDEHYDE DEHYDROGENASE"/>
    <property type="match status" value="1"/>
</dbReference>
<dbReference type="Gene3D" id="3.40.309.10">
    <property type="entry name" value="Aldehyde Dehydrogenase, Chain A, domain 2"/>
    <property type="match status" value="1"/>
</dbReference>
<organism evidence="5 6">
    <name type="scientific">Candidatus Terrybacteria bacterium RIFCSPHIGHO2_01_FULL_48_17</name>
    <dbReference type="NCBI Taxonomy" id="1802362"/>
    <lineage>
        <taxon>Bacteria</taxon>
        <taxon>Candidatus Terryibacteriota</taxon>
    </lineage>
</organism>
<dbReference type="EMBL" id="MHSS01000011">
    <property type="protein sequence ID" value="OHA47956.1"/>
    <property type="molecule type" value="Genomic_DNA"/>
</dbReference>
<dbReference type="InterPro" id="IPR010061">
    <property type="entry name" value="MeMal-semiAld_DH"/>
</dbReference>
<dbReference type="InterPro" id="IPR015590">
    <property type="entry name" value="Aldehyde_DH_dom"/>
</dbReference>
<evidence type="ECO:0000313" key="6">
    <source>
        <dbReference type="Proteomes" id="UP000177629"/>
    </source>
</evidence>
<dbReference type="NCBIfam" id="TIGR01722">
    <property type="entry name" value="MMSDH"/>
    <property type="match status" value="1"/>
</dbReference>
<dbReference type="InterPro" id="IPR016162">
    <property type="entry name" value="Ald_DH_N"/>
</dbReference>
<evidence type="ECO:0000259" key="4">
    <source>
        <dbReference type="Pfam" id="PF00171"/>
    </source>
</evidence>
<evidence type="ECO:0000256" key="2">
    <source>
        <dbReference type="ARBA" id="ARBA00023002"/>
    </source>
</evidence>
<dbReference type="Gene3D" id="3.40.605.10">
    <property type="entry name" value="Aldehyde Dehydrogenase, Chain A, domain 1"/>
    <property type="match status" value="1"/>
</dbReference>
<keyword evidence="2" id="KW-0560">Oxidoreductase</keyword>
<dbReference type="PROSITE" id="PS00070">
    <property type="entry name" value="ALDEHYDE_DEHYDR_CYS"/>
    <property type="match status" value="1"/>
</dbReference>
<evidence type="ECO:0000256" key="3">
    <source>
        <dbReference type="ARBA" id="ARBA00023027"/>
    </source>
</evidence>
<dbReference type="EC" id="1.2.1.27" evidence="1"/>
<dbReference type="InterPro" id="IPR016161">
    <property type="entry name" value="Ald_DH/histidinol_DH"/>
</dbReference>
<dbReference type="InterPro" id="IPR016160">
    <property type="entry name" value="Ald_DH_CS_CYS"/>
</dbReference>
<dbReference type="GO" id="GO:0006574">
    <property type="term" value="P:L-valine catabolic process"/>
    <property type="evidence" value="ECO:0007669"/>
    <property type="project" value="TreeGrafter"/>
</dbReference>
<gene>
    <name evidence="5" type="ORF">A2806_02685</name>
</gene>